<dbReference type="PANTHER" id="PTHR31438">
    <property type="entry name" value="LYSINE N-ACYLTRANSFERASE C17G9.06C-RELATED"/>
    <property type="match status" value="1"/>
</dbReference>
<keyword evidence="5" id="KW-1185">Reference proteome</keyword>
<dbReference type="AlphaFoldDB" id="A0A081FVG2"/>
<evidence type="ECO:0000313" key="4">
    <source>
        <dbReference type="EMBL" id="KEA62517.1"/>
    </source>
</evidence>
<dbReference type="Proteomes" id="UP000028252">
    <property type="component" value="Unassembled WGS sequence"/>
</dbReference>
<reference evidence="4 5" key="1">
    <citation type="submission" date="2014-04" db="EMBL/GenBank/DDBJ databases">
        <title>Marinobacterium kochiensis sp. nov., isolated from sediment sample collected from Kochi backwaters in Kerala, India.</title>
        <authorList>
            <person name="Singh A."/>
            <person name="Pinnaka A.K."/>
        </authorList>
    </citation>
    <scope>NUCLEOTIDE SEQUENCE [LARGE SCALE GENOMIC DNA]</scope>
    <source>
        <strain evidence="4 5">AK27</strain>
    </source>
</reference>
<protein>
    <submittedName>
        <fullName evidence="4">N6-hydroxylysine O-acetyltransferase</fullName>
        <ecNumber evidence="4">2.3.1.102</ecNumber>
    </submittedName>
</protein>
<dbReference type="GO" id="GO:0019290">
    <property type="term" value="P:siderophore biosynthetic process"/>
    <property type="evidence" value="ECO:0007669"/>
    <property type="project" value="InterPro"/>
</dbReference>
<dbReference type="OrthoDB" id="9087497at2"/>
<dbReference type="InterPro" id="IPR016181">
    <property type="entry name" value="Acyl_CoA_acyltransferase"/>
</dbReference>
<keyword evidence="2" id="KW-0046">Antibiotic resistance</keyword>
<dbReference type="PATRIC" id="fig|1232683.4.peg.3355"/>
<dbReference type="InterPro" id="IPR019432">
    <property type="entry name" value="Acyltransferase_MbtK/IucB-like"/>
</dbReference>
<dbReference type="Gene3D" id="3.40.630.30">
    <property type="match status" value="1"/>
</dbReference>
<comment type="caution">
    <text evidence="4">The sequence shown here is derived from an EMBL/GenBank/DDBJ whole genome shotgun (WGS) entry which is preliminary data.</text>
</comment>
<dbReference type="RefSeq" id="WP_051693056.1">
    <property type="nucleotide sequence ID" value="NZ_JMQN01000048.1"/>
</dbReference>
<feature type="domain" description="N-acetyltransferase" evidence="3">
    <location>
        <begin position="159"/>
        <end position="323"/>
    </location>
</feature>
<dbReference type="InterPro" id="IPR000182">
    <property type="entry name" value="GNAT_dom"/>
</dbReference>
<name>A0A081FVG2_9GAMM</name>
<keyword evidence="4" id="KW-0808">Transferase</keyword>
<dbReference type="PROSITE" id="PS51186">
    <property type="entry name" value="GNAT"/>
    <property type="match status" value="1"/>
</dbReference>
<proteinExistence type="predicted"/>
<dbReference type="STRING" id="1232683.ADIMK_3408"/>
<dbReference type="EC" id="2.3.1.102" evidence="4"/>
<dbReference type="SMART" id="SM01006">
    <property type="entry name" value="AlcB"/>
    <property type="match status" value="1"/>
</dbReference>
<evidence type="ECO:0000256" key="2">
    <source>
        <dbReference type="ARBA" id="ARBA00023251"/>
    </source>
</evidence>
<dbReference type="eggNOG" id="COG1670">
    <property type="taxonomic scope" value="Bacteria"/>
</dbReference>
<evidence type="ECO:0000256" key="1">
    <source>
        <dbReference type="ARBA" id="ARBA00004924"/>
    </source>
</evidence>
<dbReference type="Pfam" id="PF13523">
    <property type="entry name" value="Acetyltransf_8"/>
    <property type="match status" value="1"/>
</dbReference>
<dbReference type="GO" id="GO:0046677">
    <property type="term" value="P:response to antibiotic"/>
    <property type="evidence" value="ECO:0007669"/>
    <property type="project" value="UniProtKB-KW"/>
</dbReference>
<gene>
    <name evidence="4" type="ORF">ADIMK_3408</name>
</gene>
<dbReference type="PANTHER" id="PTHR31438:SF1">
    <property type="entry name" value="LYSINE N-ACYLTRANSFERASE C17G9.06C-RELATED"/>
    <property type="match status" value="1"/>
</dbReference>
<dbReference type="EMBL" id="JMQN01000048">
    <property type="protein sequence ID" value="KEA62517.1"/>
    <property type="molecule type" value="Genomic_DNA"/>
</dbReference>
<dbReference type="SUPFAM" id="SSF55729">
    <property type="entry name" value="Acyl-CoA N-acyltransferases (Nat)"/>
    <property type="match status" value="1"/>
</dbReference>
<dbReference type="GO" id="GO:0050133">
    <property type="term" value="F:N6-hydroxylysine O-acetyltransferase activity"/>
    <property type="evidence" value="ECO:0007669"/>
    <property type="project" value="UniProtKB-EC"/>
</dbReference>
<accession>A0A081FVG2</accession>
<keyword evidence="4" id="KW-0012">Acyltransferase</keyword>
<comment type="pathway">
    <text evidence="1">Siderophore biosynthesis.</text>
</comment>
<evidence type="ECO:0000259" key="3">
    <source>
        <dbReference type="PROSITE" id="PS51186"/>
    </source>
</evidence>
<sequence>MNARLDTDRLATLISDSAVDNNTADADAVRPSGAAADPLLLQLDTSRFDTGDMASWRQIIEQACYHYPQARTFALEPSEAVDKQHAADLLLMFDTLDTAGHAITRLNLDQSRFWQTPSLWMAQETEHSRRSCSDEPPLTRRQPEGLLYRRYLPAQKKWMAIHAANLDDHVDLLHRWMNDDRVAHFWDMKGPRERHLRYLESCAEDPHLFSTIVTLNDRPIAYAEFYWASDDALADYYKADRFDRGLHCLIGDWRCRTTRMIQALLETCTHYVFLDDVRTQRIVGEPRADHSHYIERLLRLGFERIKEFDFPHKRAALMSCSRESFFSRFSG</sequence>
<organism evidence="4 5">
    <name type="scientific">Marinobacterium lacunae</name>
    <dbReference type="NCBI Taxonomy" id="1232683"/>
    <lineage>
        <taxon>Bacteria</taxon>
        <taxon>Pseudomonadati</taxon>
        <taxon>Pseudomonadota</taxon>
        <taxon>Gammaproteobacteria</taxon>
        <taxon>Oceanospirillales</taxon>
        <taxon>Oceanospirillaceae</taxon>
        <taxon>Marinobacterium</taxon>
    </lineage>
</organism>
<dbReference type="GO" id="GO:0016410">
    <property type="term" value="F:N-acyltransferase activity"/>
    <property type="evidence" value="ECO:0007669"/>
    <property type="project" value="TreeGrafter"/>
</dbReference>
<evidence type="ECO:0000313" key="5">
    <source>
        <dbReference type="Proteomes" id="UP000028252"/>
    </source>
</evidence>